<feature type="region of interest" description="Disordered" evidence="1">
    <location>
        <begin position="47"/>
        <end position="106"/>
    </location>
</feature>
<dbReference type="OrthoDB" id="28569at2157"/>
<dbReference type="EMBL" id="AOIU01000013">
    <property type="protein sequence ID" value="ELZ27567.1"/>
    <property type="molecule type" value="Genomic_DNA"/>
</dbReference>
<reference evidence="3 4" key="1">
    <citation type="journal article" date="2014" name="PLoS Genet.">
        <title>Phylogenetically driven sequencing of extremely halophilic archaea reveals strategies for static and dynamic osmo-response.</title>
        <authorList>
            <person name="Becker E.A."/>
            <person name="Seitzer P.M."/>
            <person name="Tritt A."/>
            <person name="Larsen D."/>
            <person name="Krusor M."/>
            <person name="Yao A.I."/>
            <person name="Wu D."/>
            <person name="Madern D."/>
            <person name="Eisen J.A."/>
            <person name="Darling A.E."/>
            <person name="Facciotti M.T."/>
        </authorList>
    </citation>
    <scope>NUCLEOTIDE SEQUENCE [LARGE SCALE GENOMIC DNA]</scope>
    <source>
        <strain evidence="3 4">2-9-1</strain>
    </source>
</reference>
<keyword evidence="4" id="KW-1185">Reference proteome</keyword>
<dbReference type="RefSeq" id="WP_006882991.1">
    <property type="nucleotide sequence ID" value="NZ_AOIU01000013.1"/>
</dbReference>
<dbReference type="Gene3D" id="2.40.50.140">
    <property type="entry name" value="Nucleic acid-binding proteins"/>
    <property type="match status" value="1"/>
</dbReference>
<dbReference type="InterPro" id="IPR002792">
    <property type="entry name" value="TRAM_dom"/>
</dbReference>
<feature type="domain" description="TRAM" evidence="2">
    <location>
        <begin position="88"/>
        <end position="147"/>
    </location>
</feature>
<dbReference type="PROSITE" id="PS50926">
    <property type="entry name" value="TRAM"/>
    <property type="match status" value="1"/>
</dbReference>
<dbReference type="Proteomes" id="UP000011626">
    <property type="component" value="Unassembled WGS sequence"/>
</dbReference>
<organism evidence="3 4">
    <name type="scientific">Halosimplex carlsbadense 2-9-1</name>
    <dbReference type="NCBI Taxonomy" id="797114"/>
    <lineage>
        <taxon>Archaea</taxon>
        <taxon>Methanobacteriati</taxon>
        <taxon>Methanobacteriota</taxon>
        <taxon>Stenosarchaea group</taxon>
        <taxon>Halobacteria</taxon>
        <taxon>Halobacteriales</taxon>
        <taxon>Haloarculaceae</taxon>
        <taxon>Halosimplex</taxon>
    </lineage>
</organism>
<comment type="caution">
    <text evidence="3">The sequence shown here is derived from an EMBL/GenBank/DDBJ whole genome shotgun (WGS) entry which is preliminary data.</text>
</comment>
<sequence>MEISDQLRCLFSAQIEEQDGSYVVEVPKREVRTGSLAAGDTYRVALVPSPANTDADGGTNGEDASSAERRDRSNGDRSNGDRSGRSPPVEEGEERTVEIEDIGEQGDGITRVERGFVVIVPDTDQGERVTVEITDVRENVAFAEVVERRSYYE</sequence>
<dbReference type="AlphaFoldDB" id="M0CYS4"/>
<dbReference type="eggNOG" id="arCOG01641">
    <property type="taxonomic scope" value="Archaea"/>
</dbReference>
<evidence type="ECO:0000256" key="1">
    <source>
        <dbReference type="SAM" id="MobiDB-lite"/>
    </source>
</evidence>
<protein>
    <recommendedName>
        <fullName evidence="2">TRAM domain-containing protein</fullName>
    </recommendedName>
</protein>
<name>M0CYS4_9EURY</name>
<gene>
    <name evidence="3" type="ORF">C475_06595</name>
</gene>
<dbReference type="InterPro" id="IPR012340">
    <property type="entry name" value="NA-bd_OB-fold"/>
</dbReference>
<dbReference type="PATRIC" id="fig|797114.5.peg.1349"/>
<proteinExistence type="predicted"/>
<accession>M0CYS4</accession>
<evidence type="ECO:0000259" key="2">
    <source>
        <dbReference type="PROSITE" id="PS50926"/>
    </source>
</evidence>
<dbReference type="Pfam" id="PF01938">
    <property type="entry name" value="TRAM"/>
    <property type="match status" value="1"/>
</dbReference>
<dbReference type="STRING" id="797114.C475_06595"/>
<dbReference type="SUPFAM" id="SSF50249">
    <property type="entry name" value="Nucleic acid-binding proteins"/>
    <property type="match status" value="1"/>
</dbReference>
<evidence type="ECO:0000313" key="4">
    <source>
        <dbReference type="Proteomes" id="UP000011626"/>
    </source>
</evidence>
<feature type="compositionally biased region" description="Basic and acidic residues" evidence="1">
    <location>
        <begin position="66"/>
        <end position="84"/>
    </location>
</feature>
<evidence type="ECO:0000313" key="3">
    <source>
        <dbReference type="EMBL" id="ELZ27567.1"/>
    </source>
</evidence>